<dbReference type="EMBL" id="SFCI01000754">
    <property type="protein sequence ID" value="TFY78083.1"/>
    <property type="molecule type" value="Genomic_DNA"/>
</dbReference>
<dbReference type="Proteomes" id="UP000298061">
    <property type="component" value="Unassembled WGS sequence"/>
</dbReference>
<evidence type="ECO:0000313" key="2">
    <source>
        <dbReference type="Proteomes" id="UP000298061"/>
    </source>
</evidence>
<name>A0A4Y9ZVK8_9AGAM</name>
<dbReference type="AlphaFoldDB" id="A0A4Y9ZVK8"/>
<accession>A0A4Y9ZVK8</accession>
<proteinExistence type="predicted"/>
<dbReference type="OrthoDB" id="3231688at2759"/>
<gene>
    <name evidence="1" type="ORF">EWM64_g5930</name>
</gene>
<comment type="caution">
    <text evidence="1">The sequence shown here is derived from an EMBL/GenBank/DDBJ whole genome shotgun (WGS) entry which is preliminary data.</text>
</comment>
<sequence>MAPIPPYPKKDYNILSTLWICCQDDEWDKLRRLVTILCPHRIDYIMQYIPKTEGEKAWILKLPEPPRRHLSVGGSRFAGIPLSSQAFEHAKTNLSWLCRNHVDLDTLVTTYDLNPAFLIQACLELQLRLPPALSRELFWRYLAELLDHDYYNCIPLASVKSVVRYLDAYNPHMAFNPNDDPEGIAASLSALRQSARRQASSLSVSR</sequence>
<protein>
    <submittedName>
        <fullName evidence="1">Uncharacterized protein</fullName>
    </submittedName>
</protein>
<keyword evidence="2" id="KW-1185">Reference proteome</keyword>
<reference evidence="1 2" key="1">
    <citation type="submission" date="2019-02" db="EMBL/GenBank/DDBJ databases">
        <title>Genome sequencing of the rare red list fungi Hericium alpestre (H. flagellum).</title>
        <authorList>
            <person name="Buettner E."/>
            <person name="Kellner H."/>
        </authorList>
    </citation>
    <scope>NUCLEOTIDE SEQUENCE [LARGE SCALE GENOMIC DNA]</scope>
    <source>
        <strain evidence="1 2">DSM 108284</strain>
    </source>
</reference>
<evidence type="ECO:0000313" key="1">
    <source>
        <dbReference type="EMBL" id="TFY78083.1"/>
    </source>
</evidence>
<organism evidence="1 2">
    <name type="scientific">Hericium alpestre</name>
    <dbReference type="NCBI Taxonomy" id="135208"/>
    <lineage>
        <taxon>Eukaryota</taxon>
        <taxon>Fungi</taxon>
        <taxon>Dikarya</taxon>
        <taxon>Basidiomycota</taxon>
        <taxon>Agaricomycotina</taxon>
        <taxon>Agaricomycetes</taxon>
        <taxon>Russulales</taxon>
        <taxon>Hericiaceae</taxon>
        <taxon>Hericium</taxon>
    </lineage>
</organism>